<dbReference type="InterPro" id="IPR001451">
    <property type="entry name" value="Hexapep"/>
</dbReference>
<comment type="similarity">
    <text evidence="1">Belongs to the transferase hexapeptide repeat family.</text>
</comment>
<reference evidence="5" key="1">
    <citation type="submission" date="2021-01" db="EMBL/GenBank/DDBJ databases">
        <title>Paracoccus amoyensis sp. nov., isolated from the surface seawater along the coast of Xiamen Island, China.</title>
        <authorList>
            <person name="Lyu L."/>
        </authorList>
    </citation>
    <scope>NUCLEOTIDE SEQUENCE</scope>
    <source>
        <strain evidence="5">MJ17</strain>
    </source>
</reference>
<evidence type="ECO:0000256" key="4">
    <source>
        <dbReference type="ARBA" id="ARBA00023315"/>
    </source>
</evidence>
<proteinExistence type="inferred from homology"/>
<protein>
    <submittedName>
        <fullName evidence="5">Serine acetyltransferase</fullName>
    </submittedName>
</protein>
<dbReference type="SUPFAM" id="SSF51161">
    <property type="entry name" value="Trimeric LpxA-like enzymes"/>
    <property type="match status" value="1"/>
</dbReference>
<gene>
    <name evidence="5" type="ORF">JJJ17_19465</name>
</gene>
<evidence type="ECO:0000256" key="3">
    <source>
        <dbReference type="ARBA" id="ARBA00022737"/>
    </source>
</evidence>
<keyword evidence="2" id="KW-0808">Transferase</keyword>
<dbReference type="Pfam" id="PF00132">
    <property type="entry name" value="Hexapep"/>
    <property type="match status" value="1"/>
</dbReference>
<evidence type="ECO:0000313" key="6">
    <source>
        <dbReference type="Proteomes" id="UP000640485"/>
    </source>
</evidence>
<keyword evidence="6" id="KW-1185">Reference proteome</keyword>
<evidence type="ECO:0000256" key="2">
    <source>
        <dbReference type="ARBA" id="ARBA00022679"/>
    </source>
</evidence>
<dbReference type="EMBL" id="JAEPRQ010000013">
    <property type="protein sequence ID" value="MBK4218111.1"/>
    <property type="molecule type" value="Genomic_DNA"/>
</dbReference>
<dbReference type="Proteomes" id="UP000640485">
    <property type="component" value="Unassembled WGS sequence"/>
</dbReference>
<comment type="caution">
    <text evidence="5">The sequence shown here is derived from an EMBL/GenBank/DDBJ whole genome shotgun (WGS) entry which is preliminary data.</text>
</comment>
<sequence>MLNADRDRKLLRAMARYQRYRDRRDPLSRLKCLSGKLGHLIWSLLGASDISRDAKIDPGTRMPHPSGIVIHAGVVVEPGCLIMQQVTLGQLANGGVPYLERDVYIGAGAKVLGPVRIGAGARIGANAVVLEDVPAGATAVGIPARIVGHGKEQGESGL</sequence>
<dbReference type="InterPro" id="IPR018357">
    <property type="entry name" value="Hexapep_transf_CS"/>
</dbReference>
<evidence type="ECO:0000256" key="1">
    <source>
        <dbReference type="ARBA" id="ARBA00007274"/>
    </source>
</evidence>
<evidence type="ECO:0000313" key="5">
    <source>
        <dbReference type="EMBL" id="MBK4218111.1"/>
    </source>
</evidence>
<accession>A0A934SJ87</accession>
<keyword evidence="3" id="KW-0677">Repeat</keyword>
<dbReference type="Gene3D" id="2.160.10.10">
    <property type="entry name" value="Hexapeptide repeat proteins"/>
    <property type="match status" value="1"/>
</dbReference>
<dbReference type="CDD" id="cd03354">
    <property type="entry name" value="LbH_SAT"/>
    <property type="match status" value="1"/>
</dbReference>
<organism evidence="5 6">
    <name type="scientific">Paracoccus caeni</name>
    <dbReference type="NCBI Taxonomy" id="657651"/>
    <lineage>
        <taxon>Bacteria</taxon>
        <taxon>Pseudomonadati</taxon>
        <taxon>Pseudomonadota</taxon>
        <taxon>Alphaproteobacteria</taxon>
        <taxon>Rhodobacterales</taxon>
        <taxon>Paracoccaceae</taxon>
        <taxon>Paracoccus</taxon>
    </lineage>
</organism>
<keyword evidence="4" id="KW-0012">Acyltransferase</keyword>
<dbReference type="GO" id="GO:0016746">
    <property type="term" value="F:acyltransferase activity"/>
    <property type="evidence" value="ECO:0007669"/>
    <property type="project" value="UniProtKB-KW"/>
</dbReference>
<dbReference type="PROSITE" id="PS00101">
    <property type="entry name" value="HEXAPEP_TRANSFERASES"/>
    <property type="match status" value="1"/>
</dbReference>
<dbReference type="RefSeq" id="WP_200689451.1">
    <property type="nucleotide sequence ID" value="NZ_JAEPRQ010000013.1"/>
</dbReference>
<dbReference type="AlphaFoldDB" id="A0A934SJ87"/>
<name>A0A934SJ87_9RHOB</name>
<dbReference type="InterPro" id="IPR045304">
    <property type="entry name" value="LbH_SAT"/>
</dbReference>
<dbReference type="PANTHER" id="PTHR42811">
    <property type="entry name" value="SERINE ACETYLTRANSFERASE"/>
    <property type="match status" value="1"/>
</dbReference>
<dbReference type="InterPro" id="IPR011004">
    <property type="entry name" value="Trimer_LpxA-like_sf"/>
</dbReference>